<evidence type="ECO:0000313" key="2">
    <source>
        <dbReference type="EMBL" id="KLT38472.1"/>
    </source>
</evidence>
<organism evidence="2 3">
    <name type="scientific">Cutaneotrichosporon oleaginosum</name>
    <dbReference type="NCBI Taxonomy" id="879819"/>
    <lineage>
        <taxon>Eukaryota</taxon>
        <taxon>Fungi</taxon>
        <taxon>Dikarya</taxon>
        <taxon>Basidiomycota</taxon>
        <taxon>Agaricomycotina</taxon>
        <taxon>Tremellomycetes</taxon>
        <taxon>Trichosporonales</taxon>
        <taxon>Trichosporonaceae</taxon>
        <taxon>Cutaneotrichosporon</taxon>
    </lineage>
</organism>
<dbReference type="EMBL" id="KQ087303">
    <property type="protein sequence ID" value="KLT38472.1"/>
    <property type="molecule type" value="Genomic_DNA"/>
</dbReference>
<proteinExistence type="predicted"/>
<protein>
    <recommendedName>
        <fullName evidence="4">Secreted protein</fullName>
    </recommendedName>
</protein>
<evidence type="ECO:0000256" key="1">
    <source>
        <dbReference type="SAM" id="SignalP"/>
    </source>
</evidence>
<gene>
    <name evidence="2" type="ORF">CC85DRAFT_289501</name>
</gene>
<dbReference type="AlphaFoldDB" id="A0A0J0XBP0"/>
<reference evidence="2 3" key="1">
    <citation type="submission" date="2015-03" db="EMBL/GenBank/DDBJ databases">
        <title>Genomics and transcriptomics of the oil-accumulating basidiomycete yeast T. oleaginosus allow insights into substrate utilization and the diverse evolutionary trajectories of mating systems in fungi.</title>
        <authorList>
            <consortium name="DOE Joint Genome Institute"/>
            <person name="Kourist R."/>
            <person name="Kracht O."/>
            <person name="Bracharz F."/>
            <person name="Lipzen A."/>
            <person name="Nolan M."/>
            <person name="Ohm R."/>
            <person name="Grigoriev I."/>
            <person name="Sun S."/>
            <person name="Heitman J."/>
            <person name="Bruck T."/>
            <person name="Nowrousian M."/>
        </authorList>
    </citation>
    <scope>NUCLEOTIDE SEQUENCE [LARGE SCALE GENOMIC DNA]</scope>
    <source>
        <strain evidence="2 3">IBC0246</strain>
    </source>
</reference>
<keyword evidence="3" id="KW-1185">Reference proteome</keyword>
<dbReference type="RefSeq" id="XP_018274963.1">
    <property type="nucleotide sequence ID" value="XM_018424661.1"/>
</dbReference>
<feature type="signal peptide" evidence="1">
    <location>
        <begin position="1"/>
        <end position="20"/>
    </location>
</feature>
<dbReference type="Proteomes" id="UP000053611">
    <property type="component" value="Unassembled WGS sequence"/>
</dbReference>
<keyword evidence="1" id="KW-0732">Signal</keyword>
<feature type="chain" id="PRO_5005245250" description="Secreted protein" evidence="1">
    <location>
        <begin position="21"/>
        <end position="101"/>
    </location>
</feature>
<evidence type="ECO:0000313" key="3">
    <source>
        <dbReference type="Proteomes" id="UP000053611"/>
    </source>
</evidence>
<sequence length="101" mass="11681">MPRSRGLAAPWLWVFWSAGSLPNTRVIFRFHLLPITRWLVAYLNPSSHDDEVRNRHRRPFRFRLGAPALASTLLCTPRQVVRTGAMAPHTNWPTHTHAHQP</sequence>
<dbReference type="GeneID" id="28985264"/>
<accession>A0A0J0XBP0</accession>
<evidence type="ECO:0008006" key="4">
    <source>
        <dbReference type="Google" id="ProtNLM"/>
    </source>
</evidence>
<name>A0A0J0XBP0_9TREE</name>